<dbReference type="KEGG" id="fbm:MQE35_12820"/>
<dbReference type="EMBL" id="CP094358">
    <property type="protein sequence ID" value="UOB16615.1"/>
    <property type="molecule type" value="Genomic_DNA"/>
</dbReference>
<feature type="transmembrane region" description="Helical" evidence="1">
    <location>
        <begin position="66"/>
        <end position="87"/>
    </location>
</feature>
<dbReference type="RefSeq" id="WP_255841834.1">
    <property type="nucleotide sequence ID" value="NZ_CP094358.1"/>
</dbReference>
<keyword evidence="1" id="KW-0472">Membrane</keyword>
<feature type="transmembrane region" description="Helical" evidence="1">
    <location>
        <begin position="123"/>
        <end position="144"/>
    </location>
</feature>
<protein>
    <submittedName>
        <fullName evidence="2">Uncharacterized protein</fullName>
    </submittedName>
</protein>
<sequence>MKQRRTNICRRLTDRRKKAFIGYVISFFLITSPFLFYLYRVAPSDSKEWQLGFLIIKSGGFANVQFFLHALFTKLILCTITTVWFFTCQSWWKYAILVPITMFLFQLTGVLNYKIQYIDEYDFWYSLPVVIPIVASIIIVSGKISKYTTALDLKDEIEKELSQMIKN</sequence>
<evidence type="ECO:0000256" key="1">
    <source>
        <dbReference type="SAM" id="Phobius"/>
    </source>
</evidence>
<keyword evidence="1" id="KW-1133">Transmembrane helix</keyword>
<name>A0A9E7CYG3_9FLAO</name>
<evidence type="ECO:0000313" key="3">
    <source>
        <dbReference type="Proteomes" id="UP000831290"/>
    </source>
</evidence>
<proteinExistence type="predicted"/>
<gene>
    <name evidence="2" type="ORF">MQE35_12820</name>
</gene>
<reference evidence="2" key="1">
    <citation type="submission" date="2022-03" db="EMBL/GenBank/DDBJ databases">
        <title>Description of Abyssus ytuae gen. nov., sp. nov., a novel member of the family Flavobacteriaceae isolated from the sediment of Mariana Trench.</title>
        <authorList>
            <person name="Zhang J."/>
            <person name="Xu X."/>
        </authorList>
    </citation>
    <scope>NUCLEOTIDE SEQUENCE</scope>
    <source>
        <strain evidence="2">MT3330</strain>
    </source>
</reference>
<keyword evidence="3" id="KW-1185">Reference proteome</keyword>
<feature type="transmembrane region" description="Helical" evidence="1">
    <location>
        <begin position="94"/>
        <end position="111"/>
    </location>
</feature>
<keyword evidence="1" id="KW-0812">Transmembrane</keyword>
<accession>A0A9E7CYG3</accession>
<dbReference type="Proteomes" id="UP000831290">
    <property type="component" value="Chromosome"/>
</dbReference>
<dbReference type="AlphaFoldDB" id="A0A9E7CYG3"/>
<organism evidence="2 3">
    <name type="scientific">Abyssalbus ytuae</name>
    <dbReference type="NCBI Taxonomy" id="2926907"/>
    <lineage>
        <taxon>Bacteria</taxon>
        <taxon>Pseudomonadati</taxon>
        <taxon>Bacteroidota</taxon>
        <taxon>Flavobacteriia</taxon>
        <taxon>Flavobacteriales</taxon>
        <taxon>Flavobacteriaceae</taxon>
        <taxon>Abyssalbus</taxon>
    </lineage>
</organism>
<evidence type="ECO:0000313" key="2">
    <source>
        <dbReference type="EMBL" id="UOB16615.1"/>
    </source>
</evidence>
<feature type="transmembrane region" description="Helical" evidence="1">
    <location>
        <begin position="20"/>
        <end position="39"/>
    </location>
</feature>